<comment type="caution">
    <text evidence="1">The sequence shown here is derived from an EMBL/GenBank/DDBJ whole genome shotgun (WGS) entry which is preliminary data.</text>
</comment>
<sequence>MTKMINIVVKIANVHIKPLSFEFNGPSTDASPKSGKNLTSPSGFCSKFVQINSNSFILSVKPNVRCFG</sequence>
<gene>
    <name evidence="1" type="ORF">DERP_015335</name>
</gene>
<proteinExistence type="predicted"/>
<dbReference type="Proteomes" id="UP000887458">
    <property type="component" value="Unassembled WGS sequence"/>
</dbReference>
<reference evidence="1 2" key="2">
    <citation type="journal article" date="2022" name="Mol. Biol. Evol.">
        <title>Comparative Genomics Reveals Insights into the Divergent Evolution of Astigmatic Mites and Household Pest Adaptations.</title>
        <authorList>
            <person name="Xiong Q."/>
            <person name="Wan A.T."/>
            <person name="Liu X."/>
            <person name="Fung C.S."/>
            <person name="Xiao X."/>
            <person name="Malainual N."/>
            <person name="Hou J."/>
            <person name="Wang L."/>
            <person name="Wang M."/>
            <person name="Yang K.Y."/>
            <person name="Cui Y."/>
            <person name="Leung E.L."/>
            <person name="Nong W."/>
            <person name="Shin S.K."/>
            <person name="Au S.W."/>
            <person name="Jeong K.Y."/>
            <person name="Chew F.T."/>
            <person name="Hui J.H."/>
            <person name="Leung T.F."/>
            <person name="Tungtrongchitr A."/>
            <person name="Zhong N."/>
            <person name="Liu Z."/>
            <person name="Tsui S.K."/>
        </authorList>
    </citation>
    <scope>NUCLEOTIDE SEQUENCE [LARGE SCALE GENOMIC DNA]</scope>
    <source>
        <strain evidence="1">Derp</strain>
    </source>
</reference>
<dbReference type="EMBL" id="NJHN03000125">
    <property type="protein sequence ID" value="KAH9412970.1"/>
    <property type="molecule type" value="Genomic_DNA"/>
</dbReference>
<evidence type="ECO:0000313" key="2">
    <source>
        <dbReference type="Proteomes" id="UP000887458"/>
    </source>
</evidence>
<organism evidence="1 2">
    <name type="scientific">Dermatophagoides pteronyssinus</name>
    <name type="common">European house dust mite</name>
    <dbReference type="NCBI Taxonomy" id="6956"/>
    <lineage>
        <taxon>Eukaryota</taxon>
        <taxon>Metazoa</taxon>
        <taxon>Ecdysozoa</taxon>
        <taxon>Arthropoda</taxon>
        <taxon>Chelicerata</taxon>
        <taxon>Arachnida</taxon>
        <taxon>Acari</taxon>
        <taxon>Acariformes</taxon>
        <taxon>Sarcoptiformes</taxon>
        <taxon>Astigmata</taxon>
        <taxon>Psoroptidia</taxon>
        <taxon>Analgoidea</taxon>
        <taxon>Pyroglyphidae</taxon>
        <taxon>Dermatophagoidinae</taxon>
        <taxon>Dermatophagoides</taxon>
    </lineage>
</organism>
<protein>
    <submittedName>
        <fullName evidence="1">Uncharacterized protein</fullName>
    </submittedName>
</protein>
<keyword evidence="2" id="KW-1185">Reference proteome</keyword>
<name>A0ABQ8IRM3_DERPT</name>
<reference evidence="1 2" key="1">
    <citation type="journal article" date="2018" name="J. Allergy Clin. Immunol.">
        <title>High-quality assembly of Dermatophagoides pteronyssinus genome and transcriptome reveals a wide range of novel allergens.</title>
        <authorList>
            <person name="Liu X.Y."/>
            <person name="Yang K.Y."/>
            <person name="Wang M.Q."/>
            <person name="Kwok J.S."/>
            <person name="Zeng X."/>
            <person name="Yang Z."/>
            <person name="Xiao X.J."/>
            <person name="Lau C.P."/>
            <person name="Li Y."/>
            <person name="Huang Z.M."/>
            <person name="Ba J.G."/>
            <person name="Yim A.K."/>
            <person name="Ouyang C.Y."/>
            <person name="Ngai S.M."/>
            <person name="Chan T.F."/>
            <person name="Leung E.L."/>
            <person name="Liu L."/>
            <person name="Liu Z.G."/>
            <person name="Tsui S.K."/>
        </authorList>
    </citation>
    <scope>NUCLEOTIDE SEQUENCE [LARGE SCALE GENOMIC DNA]</scope>
    <source>
        <strain evidence="1">Derp</strain>
    </source>
</reference>
<accession>A0ABQ8IRM3</accession>
<evidence type="ECO:0000313" key="1">
    <source>
        <dbReference type="EMBL" id="KAH9412970.1"/>
    </source>
</evidence>